<dbReference type="InterPro" id="IPR036812">
    <property type="entry name" value="NAD(P)_OxRdtase_dom_sf"/>
</dbReference>
<keyword evidence="6" id="KW-1185">Reference proteome</keyword>
<keyword evidence="2" id="KW-0560">Oxidoreductase</keyword>
<name>A0AAD6MTV1_9EURO</name>
<evidence type="ECO:0000313" key="6">
    <source>
        <dbReference type="Proteomes" id="UP001215712"/>
    </source>
</evidence>
<feature type="domain" description="NADP-dependent oxidoreductase" evidence="4">
    <location>
        <begin position="29"/>
        <end position="333"/>
    </location>
</feature>
<dbReference type="PANTHER" id="PTHR43364:SF7">
    <property type="entry name" value="NADP-DEPENDENT OXIDOREDUCTASE DOMAIN-CONTAINING PROTEIN-RELATED"/>
    <property type="match status" value="1"/>
</dbReference>
<dbReference type="InterPro" id="IPR050523">
    <property type="entry name" value="AKR_Detox_Biosynth"/>
</dbReference>
<protein>
    <recommendedName>
        <fullName evidence="4">NADP-dependent oxidoreductase domain-containing protein</fullName>
    </recommendedName>
</protein>
<comment type="similarity">
    <text evidence="3">Belongs to the aldo/keto reductase family. Aldo/keto reductase 2 subfamily.</text>
</comment>
<comment type="caution">
    <text evidence="5">The sequence shown here is derived from an EMBL/GenBank/DDBJ whole genome shotgun (WGS) entry which is preliminary data.</text>
</comment>
<keyword evidence="1" id="KW-0521">NADP</keyword>
<sequence length="383" mass="43037">MSFEPAPPPKTYLGRYRLLAPTAAVKVSPLCLGAMNFGESWKDRLGECDKETSFKILDTFYEHGGNFIDTANGYQNEESEAWVGEWMESRGVRDEIVLATKYTSNFQGYKKSKLQPNFIGNNAKSLRVSVEASLQKLKTDYIDLLYVHWWDFSTSIEEVMTSLNQLVVSGKVIYLGISDTPAWIVSKANQYARDHGLRPFSVYQGQWNAARRDFERDIIPMCASEGMGLCPWGALGGGAFKTASQREELAKNGNPGRKVITRDTDIAVSEVLEKVALRHNTIITSVALAYVMKKFPYVSPIVGGRKVEHLLGNIEALELQLEDSDVEDIEAAYDFDFGFPMNFLFRGEKKEAHPRNNTFLNNAARMDYPALTRPPTVKSLDQV</sequence>
<dbReference type="Proteomes" id="UP001215712">
    <property type="component" value="Unassembled WGS sequence"/>
</dbReference>
<dbReference type="SUPFAM" id="SSF51430">
    <property type="entry name" value="NAD(P)-linked oxidoreductase"/>
    <property type="match status" value="1"/>
</dbReference>
<accession>A0AAD6MTV1</accession>
<reference evidence="5" key="1">
    <citation type="journal article" date="2023" name="IMA Fungus">
        <title>Comparative genomic study of the Penicillium genus elucidates a diverse pangenome and 15 lateral gene transfer events.</title>
        <authorList>
            <person name="Petersen C."/>
            <person name="Sorensen T."/>
            <person name="Nielsen M.R."/>
            <person name="Sondergaard T.E."/>
            <person name="Sorensen J.L."/>
            <person name="Fitzpatrick D.A."/>
            <person name="Frisvad J.C."/>
            <person name="Nielsen K.L."/>
        </authorList>
    </citation>
    <scope>NUCLEOTIDE SEQUENCE</scope>
    <source>
        <strain evidence="5">IBT 17514</strain>
    </source>
</reference>
<evidence type="ECO:0000259" key="4">
    <source>
        <dbReference type="Pfam" id="PF00248"/>
    </source>
</evidence>
<evidence type="ECO:0000256" key="2">
    <source>
        <dbReference type="ARBA" id="ARBA00023002"/>
    </source>
</evidence>
<dbReference type="PANTHER" id="PTHR43364">
    <property type="entry name" value="NADH-SPECIFIC METHYLGLYOXAL REDUCTASE-RELATED"/>
    <property type="match status" value="1"/>
</dbReference>
<dbReference type="EMBL" id="JAQJAN010000012">
    <property type="protein sequence ID" value="KAJ5716606.1"/>
    <property type="molecule type" value="Genomic_DNA"/>
</dbReference>
<evidence type="ECO:0000256" key="1">
    <source>
        <dbReference type="ARBA" id="ARBA00022857"/>
    </source>
</evidence>
<dbReference type="Pfam" id="PF00248">
    <property type="entry name" value="Aldo_ket_red"/>
    <property type="match status" value="1"/>
</dbReference>
<evidence type="ECO:0000256" key="3">
    <source>
        <dbReference type="ARBA" id="ARBA00038157"/>
    </source>
</evidence>
<dbReference type="Gene3D" id="3.20.20.100">
    <property type="entry name" value="NADP-dependent oxidoreductase domain"/>
    <property type="match status" value="1"/>
</dbReference>
<reference evidence="5" key="2">
    <citation type="submission" date="2023-01" db="EMBL/GenBank/DDBJ databases">
        <authorList>
            <person name="Petersen C."/>
        </authorList>
    </citation>
    <scope>NUCLEOTIDE SEQUENCE</scope>
    <source>
        <strain evidence="5">IBT 17514</strain>
    </source>
</reference>
<proteinExistence type="inferred from homology"/>
<gene>
    <name evidence="5" type="ORF">N7493_008517</name>
</gene>
<dbReference type="GO" id="GO:0016491">
    <property type="term" value="F:oxidoreductase activity"/>
    <property type="evidence" value="ECO:0007669"/>
    <property type="project" value="UniProtKB-KW"/>
</dbReference>
<organism evidence="5 6">
    <name type="scientific">Penicillium malachiteum</name>
    <dbReference type="NCBI Taxonomy" id="1324776"/>
    <lineage>
        <taxon>Eukaryota</taxon>
        <taxon>Fungi</taxon>
        <taxon>Dikarya</taxon>
        <taxon>Ascomycota</taxon>
        <taxon>Pezizomycotina</taxon>
        <taxon>Eurotiomycetes</taxon>
        <taxon>Eurotiomycetidae</taxon>
        <taxon>Eurotiales</taxon>
        <taxon>Aspergillaceae</taxon>
        <taxon>Penicillium</taxon>
    </lineage>
</organism>
<evidence type="ECO:0000313" key="5">
    <source>
        <dbReference type="EMBL" id="KAJ5716606.1"/>
    </source>
</evidence>
<dbReference type="AlphaFoldDB" id="A0AAD6MTV1"/>
<dbReference type="InterPro" id="IPR023210">
    <property type="entry name" value="NADP_OxRdtase_dom"/>
</dbReference>